<organism evidence="3 4">
    <name type="scientific">Motilibacter deserti</name>
    <dbReference type="NCBI Taxonomy" id="2714956"/>
    <lineage>
        <taxon>Bacteria</taxon>
        <taxon>Bacillati</taxon>
        <taxon>Actinomycetota</taxon>
        <taxon>Actinomycetes</taxon>
        <taxon>Motilibacterales</taxon>
        <taxon>Motilibacteraceae</taxon>
        <taxon>Motilibacter</taxon>
    </lineage>
</organism>
<proteinExistence type="predicted"/>
<reference evidence="3 4" key="1">
    <citation type="submission" date="2020-03" db="EMBL/GenBank/DDBJ databases">
        <title>Two novel Motilibacter sp.</title>
        <authorList>
            <person name="Liu S."/>
        </authorList>
    </citation>
    <scope>NUCLEOTIDE SEQUENCE [LARGE SCALE GENOMIC DNA]</scope>
    <source>
        <strain evidence="3 4">E257</strain>
    </source>
</reference>
<feature type="transmembrane region" description="Helical" evidence="2">
    <location>
        <begin position="48"/>
        <end position="68"/>
    </location>
</feature>
<dbReference type="Proteomes" id="UP000800981">
    <property type="component" value="Unassembled WGS sequence"/>
</dbReference>
<keyword evidence="2" id="KW-1133">Transmembrane helix</keyword>
<accession>A0ABX0GY43</accession>
<feature type="region of interest" description="Disordered" evidence="1">
    <location>
        <begin position="69"/>
        <end position="101"/>
    </location>
</feature>
<evidence type="ECO:0000256" key="2">
    <source>
        <dbReference type="SAM" id="Phobius"/>
    </source>
</evidence>
<feature type="compositionally biased region" description="Pro residues" evidence="1">
    <location>
        <begin position="78"/>
        <end position="97"/>
    </location>
</feature>
<dbReference type="EMBL" id="JAANNP010000068">
    <property type="protein sequence ID" value="NHC15911.1"/>
    <property type="molecule type" value="Genomic_DNA"/>
</dbReference>
<evidence type="ECO:0000256" key="1">
    <source>
        <dbReference type="SAM" id="MobiDB-lite"/>
    </source>
</evidence>
<keyword evidence="4" id="KW-1185">Reference proteome</keyword>
<name>A0ABX0GY43_9ACTN</name>
<keyword evidence="2" id="KW-0812">Transmembrane</keyword>
<evidence type="ECO:0000313" key="4">
    <source>
        <dbReference type="Proteomes" id="UP000800981"/>
    </source>
</evidence>
<dbReference type="RefSeq" id="WP_166284389.1">
    <property type="nucleotide sequence ID" value="NZ_JAANNP010000068.1"/>
</dbReference>
<evidence type="ECO:0000313" key="3">
    <source>
        <dbReference type="EMBL" id="NHC15911.1"/>
    </source>
</evidence>
<gene>
    <name evidence="3" type="ORF">G9H71_19185</name>
</gene>
<dbReference type="SUPFAM" id="SSF82171">
    <property type="entry name" value="DPP6 N-terminal domain-like"/>
    <property type="match status" value="1"/>
</dbReference>
<protein>
    <submittedName>
        <fullName evidence="3">Uncharacterized protein</fullName>
    </submittedName>
</protein>
<keyword evidence="2" id="KW-0472">Membrane</keyword>
<comment type="caution">
    <text evidence="3">The sequence shown here is derived from an EMBL/GenBank/DDBJ whole genome shotgun (WGS) entry which is preliminary data.</text>
</comment>
<sequence>MSFTDHDVAEALRAELARRAEPVVPSRYDFAGRAIGAGRLKRRVRRRAVSALAAVVLVGGPGTAAVVASRDEADVRPEPVPTSGPQTPSPTPTPTPAPSSTVAATRLAAADLQQGAAPTVPYIIGNVLHDGHVSVELALPGPPVSVARLGSDWIVGTLVESSDGDLNPGAAVGVKADGSSWPFSDTNARGVVAAPNGERAVWADGPRDGSTTTLHAVLDGGVPTMQSEVAGAWTPVGFIDDARVLLRLTQGAEAAGTVTGVPDVSVWDTRTGESTPLPAGLRGRAAGAGLLSVLTEEETPEFTPCAAVVEFSTSQMLWRSCEWIVQEFSPDGRTALAESTLTDGVGPSQYALVDARTGSVLVRWDGNFRDGAFEDDGMLVFPAAAARDRPNSFAVVRCDSAGGCVRATELQTVDATFRDDWNAVVGR</sequence>